<name>A0A024UB05_9STRA</name>
<evidence type="ECO:0000256" key="1">
    <source>
        <dbReference type="ARBA" id="ARBA00001936"/>
    </source>
</evidence>
<dbReference type="RefSeq" id="XP_008867829.1">
    <property type="nucleotide sequence ID" value="XM_008869607.1"/>
</dbReference>
<keyword evidence="8" id="KW-0378">Hydrolase</keyword>
<evidence type="ECO:0000256" key="6">
    <source>
        <dbReference type="ARBA" id="ARBA00022763"/>
    </source>
</evidence>
<evidence type="ECO:0000256" key="12">
    <source>
        <dbReference type="ARBA" id="ARBA00023242"/>
    </source>
</evidence>
<dbReference type="PANTHER" id="PTHR15822:SF4">
    <property type="entry name" value="TYROSYL-DNA PHOSPHODIESTERASE 2"/>
    <property type="match status" value="1"/>
</dbReference>
<keyword evidence="6" id="KW-0227">DNA damage</keyword>
<dbReference type="GO" id="GO:0003697">
    <property type="term" value="F:single-stranded DNA binding"/>
    <property type="evidence" value="ECO:0007669"/>
    <property type="project" value="TreeGrafter"/>
</dbReference>
<dbReference type="InterPro" id="IPR001876">
    <property type="entry name" value="Znf_RanBP2"/>
</dbReference>
<evidence type="ECO:0000256" key="14">
    <source>
        <dbReference type="SAM" id="MobiDB-lite"/>
    </source>
</evidence>
<dbReference type="GO" id="GO:0070260">
    <property type="term" value="F:5'-tyrosyl-DNA phosphodiesterase activity"/>
    <property type="evidence" value="ECO:0007669"/>
    <property type="project" value="TreeGrafter"/>
</dbReference>
<dbReference type="RefSeq" id="XP_008867830.1">
    <property type="nucleotide sequence ID" value="XM_008869608.1"/>
</dbReference>
<keyword evidence="5" id="KW-0479">Metal-binding</keyword>
<dbReference type="EMBL" id="KI913959">
    <property type="protein sequence ID" value="ETW03601.1"/>
    <property type="molecule type" value="Genomic_DNA"/>
</dbReference>
<evidence type="ECO:0000256" key="11">
    <source>
        <dbReference type="ARBA" id="ARBA00023204"/>
    </source>
</evidence>
<dbReference type="InterPro" id="IPR036443">
    <property type="entry name" value="Znf_RanBP2_sf"/>
</dbReference>
<dbReference type="InterPro" id="IPR036691">
    <property type="entry name" value="Endo/exonu/phosph_ase_sf"/>
</dbReference>
<keyword evidence="7 13" id="KW-0863">Zinc-finger</keyword>
<evidence type="ECO:0000256" key="10">
    <source>
        <dbReference type="ARBA" id="ARBA00022842"/>
    </source>
</evidence>
<dbReference type="GO" id="GO:0006302">
    <property type="term" value="P:double-strand break repair"/>
    <property type="evidence" value="ECO:0007669"/>
    <property type="project" value="TreeGrafter"/>
</dbReference>
<gene>
    <name evidence="16" type="ORF">H310_05009</name>
</gene>
<sequence length="403" mass="44972">MEAWSDWECPRCSLINDPELLFCDACAYNKPADLPQLDDQLPDQLLDHLPTTSPHKRMKFSVDDLVDLISDDDEDMDLKAAIAASALEHMQASGQSQEGRNDTTRECSSCDLTSPAPPSNALLRNLHSERMQRRKAQPGTTPSDALLKNTTLTPTSLIVASLNVWFDEVLVEERIDAMCTAFSTLAPHVIFLQEVTPEMSNLLIMKLTRLGYVAANAVTTQAYSELILVKGLPILQYTCHRFANSAMGRHLHVVDTQFNGHALRLATAHLESLAQNKTVRLAQLKWSFTHLLENSSPKSTSPWVFGGDMNLGRKDVVAIPSAVEDAWIARGRPSAHEFTWDTTVNKNLPNINFAAKCRFDRLYSHGLRCDDFTTFGKDPLVNHSKMFPSDHWGVMATYSSSSW</sequence>
<dbReference type="CDD" id="cd09080">
    <property type="entry name" value="TDP2"/>
    <property type="match status" value="1"/>
</dbReference>
<keyword evidence="11" id="KW-0234">DNA repair</keyword>
<comment type="subcellular location">
    <subcellularLocation>
        <location evidence="3">Nucleus</location>
    </subcellularLocation>
</comment>
<evidence type="ECO:0000259" key="15">
    <source>
        <dbReference type="PROSITE" id="PS50199"/>
    </source>
</evidence>
<feature type="domain" description="RanBP2-type" evidence="15">
    <location>
        <begin position="1"/>
        <end position="32"/>
    </location>
</feature>
<dbReference type="GO" id="GO:0005634">
    <property type="term" value="C:nucleus"/>
    <property type="evidence" value="ECO:0007669"/>
    <property type="project" value="UniProtKB-SubCell"/>
</dbReference>
<evidence type="ECO:0000313" key="16">
    <source>
        <dbReference type="EMBL" id="ETW03601.1"/>
    </source>
</evidence>
<dbReference type="GO" id="GO:0008270">
    <property type="term" value="F:zinc ion binding"/>
    <property type="evidence" value="ECO:0007669"/>
    <property type="project" value="UniProtKB-KW"/>
</dbReference>
<evidence type="ECO:0000256" key="3">
    <source>
        <dbReference type="ARBA" id="ARBA00004123"/>
    </source>
</evidence>
<dbReference type="GO" id="GO:0005737">
    <property type="term" value="C:cytoplasm"/>
    <property type="evidence" value="ECO:0007669"/>
    <property type="project" value="TreeGrafter"/>
</dbReference>
<dbReference type="GO" id="GO:0004518">
    <property type="term" value="F:nuclease activity"/>
    <property type="evidence" value="ECO:0007669"/>
    <property type="project" value="UniProtKB-KW"/>
</dbReference>
<dbReference type="OrthoDB" id="76908at2759"/>
<accession>A0A024UB05</accession>
<dbReference type="SUPFAM" id="SSF90209">
    <property type="entry name" value="Ran binding protein zinc finger-like"/>
    <property type="match status" value="1"/>
</dbReference>
<evidence type="ECO:0000256" key="7">
    <source>
        <dbReference type="ARBA" id="ARBA00022771"/>
    </source>
</evidence>
<evidence type="ECO:0000256" key="5">
    <source>
        <dbReference type="ARBA" id="ARBA00022723"/>
    </source>
</evidence>
<evidence type="ECO:0000256" key="8">
    <source>
        <dbReference type="ARBA" id="ARBA00022801"/>
    </source>
</evidence>
<dbReference type="Gene3D" id="3.60.10.10">
    <property type="entry name" value="Endonuclease/exonuclease/phosphatase"/>
    <property type="match status" value="1"/>
</dbReference>
<dbReference type="EMBL" id="KI913959">
    <property type="protein sequence ID" value="ETW03600.1"/>
    <property type="molecule type" value="Genomic_DNA"/>
</dbReference>
<dbReference type="Gene3D" id="2.30.30.380">
    <property type="entry name" value="Zn-finger domain of Sec23/24"/>
    <property type="match status" value="1"/>
</dbReference>
<dbReference type="PANTHER" id="PTHR15822">
    <property type="entry name" value="TRAF AND TNF RECEPTOR-ASSOCIATED PROTEIN"/>
    <property type="match status" value="1"/>
</dbReference>
<dbReference type="InterPro" id="IPR051547">
    <property type="entry name" value="TDP2-like"/>
</dbReference>
<dbReference type="GeneID" id="20082059"/>
<organism evidence="16">
    <name type="scientific">Aphanomyces invadans</name>
    <dbReference type="NCBI Taxonomy" id="157072"/>
    <lineage>
        <taxon>Eukaryota</taxon>
        <taxon>Sar</taxon>
        <taxon>Stramenopiles</taxon>
        <taxon>Oomycota</taxon>
        <taxon>Saprolegniomycetes</taxon>
        <taxon>Saprolegniales</taxon>
        <taxon>Verrucalvaceae</taxon>
        <taxon>Aphanomyces</taxon>
    </lineage>
</organism>
<keyword evidence="9" id="KW-0862">Zinc</keyword>
<dbReference type="PROSITE" id="PS01358">
    <property type="entry name" value="ZF_RANBP2_1"/>
    <property type="match status" value="1"/>
</dbReference>
<evidence type="ECO:0000256" key="2">
    <source>
        <dbReference type="ARBA" id="ARBA00001946"/>
    </source>
</evidence>
<dbReference type="AlphaFoldDB" id="A0A024UB05"/>
<evidence type="ECO:0000256" key="13">
    <source>
        <dbReference type="PROSITE-ProRule" id="PRU00322"/>
    </source>
</evidence>
<dbReference type="eggNOG" id="KOG2756">
    <property type="taxonomic scope" value="Eukaryota"/>
</dbReference>
<comment type="cofactor">
    <cofactor evidence="1">
        <name>Mn(2+)</name>
        <dbReference type="ChEBI" id="CHEBI:29035"/>
    </cofactor>
</comment>
<dbReference type="SUPFAM" id="SSF56219">
    <property type="entry name" value="DNase I-like"/>
    <property type="match status" value="1"/>
</dbReference>
<reference evidence="16" key="1">
    <citation type="submission" date="2013-12" db="EMBL/GenBank/DDBJ databases">
        <title>The Genome Sequence of Aphanomyces invadans NJM9701.</title>
        <authorList>
            <consortium name="The Broad Institute Genomics Platform"/>
            <person name="Russ C."/>
            <person name="Tyler B."/>
            <person name="van West P."/>
            <person name="Dieguez-Uribeondo J."/>
            <person name="Young S.K."/>
            <person name="Zeng Q."/>
            <person name="Gargeya S."/>
            <person name="Fitzgerald M."/>
            <person name="Abouelleil A."/>
            <person name="Alvarado L."/>
            <person name="Chapman S.B."/>
            <person name="Gainer-Dewar J."/>
            <person name="Goldberg J."/>
            <person name="Griggs A."/>
            <person name="Gujja S."/>
            <person name="Hansen M."/>
            <person name="Howarth C."/>
            <person name="Imamovic A."/>
            <person name="Ireland A."/>
            <person name="Larimer J."/>
            <person name="McCowan C."/>
            <person name="Murphy C."/>
            <person name="Pearson M."/>
            <person name="Poon T.W."/>
            <person name="Priest M."/>
            <person name="Roberts A."/>
            <person name="Saif S."/>
            <person name="Shea T."/>
            <person name="Sykes S."/>
            <person name="Wortman J."/>
            <person name="Nusbaum C."/>
            <person name="Birren B."/>
        </authorList>
    </citation>
    <scope>NUCLEOTIDE SEQUENCE [LARGE SCALE GENOMIC DNA]</scope>
    <source>
        <strain evidence="16">NJM9701</strain>
    </source>
</reference>
<evidence type="ECO:0000256" key="9">
    <source>
        <dbReference type="ARBA" id="ARBA00022833"/>
    </source>
</evidence>
<dbReference type="VEuPathDB" id="FungiDB:H310_05009"/>
<dbReference type="PROSITE" id="PS50199">
    <property type="entry name" value="ZF_RANBP2_2"/>
    <property type="match status" value="1"/>
</dbReference>
<comment type="cofactor">
    <cofactor evidence="2">
        <name>Mg(2+)</name>
        <dbReference type="ChEBI" id="CHEBI:18420"/>
    </cofactor>
</comment>
<keyword evidence="4" id="KW-0540">Nuclease</keyword>
<proteinExistence type="predicted"/>
<keyword evidence="12" id="KW-0539">Nucleus</keyword>
<protein>
    <recommendedName>
        <fullName evidence="15">RanBP2-type domain-containing protein</fullName>
    </recommendedName>
</protein>
<keyword evidence="10" id="KW-0460">Magnesium</keyword>
<dbReference type="STRING" id="157072.A0A024UB05"/>
<feature type="region of interest" description="Disordered" evidence="14">
    <location>
        <begin position="89"/>
        <end position="121"/>
    </location>
</feature>
<evidence type="ECO:0000256" key="4">
    <source>
        <dbReference type="ARBA" id="ARBA00022722"/>
    </source>
</evidence>